<evidence type="ECO:0000313" key="11">
    <source>
        <dbReference type="EMBL" id="QGU06775.1"/>
    </source>
</evidence>
<keyword evidence="12" id="KW-1185">Reference proteome</keyword>
<name>A0A6B8W640_9CORY</name>
<gene>
    <name evidence="11" type="primary">adaB</name>
    <name evidence="11" type="ORF">COCCU_04135</name>
</gene>
<keyword evidence="7" id="KW-0234">DNA repair</keyword>
<dbReference type="SUPFAM" id="SSF53155">
    <property type="entry name" value="Methylated DNA-protein cysteine methyltransferase domain"/>
    <property type="match status" value="1"/>
</dbReference>
<dbReference type="InterPro" id="IPR036631">
    <property type="entry name" value="MGMT_N_sf"/>
</dbReference>
<reference evidence="11 12" key="1">
    <citation type="submission" date="2019-11" db="EMBL/GenBank/DDBJ databases">
        <title>Complete genome sequence of Corynebacterium kalinowskii 1959, a novel Corynebacterium species isolated from soil of a small paddock in Vilsendorf, Germany.</title>
        <authorList>
            <person name="Schaffert L."/>
            <person name="Ruwe M."/>
            <person name="Milse J."/>
            <person name="Hanuschka K."/>
            <person name="Ortseifen V."/>
            <person name="Droste J."/>
            <person name="Brandt D."/>
            <person name="Schlueter L."/>
            <person name="Kutter Y."/>
            <person name="Vinke S."/>
            <person name="Viehoefer P."/>
            <person name="Jacob L."/>
            <person name="Luebke N.-C."/>
            <person name="Schulte-Berndt E."/>
            <person name="Hain C."/>
            <person name="Linder M."/>
            <person name="Schmidt P."/>
            <person name="Wollenschlaeger L."/>
            <person name="Luttermann T."/>
            <person name="Thieme E."/>
            <person name="Hassa J."/>
            <person name="Haak M."/>
            <person name="Wittchen M."/>
            <person name="Mentz A."/>
            <person name="Persicke M."/>
            <person name="Busche T."/>
            <person name="Ruckert C."/>
        </authorList>
    </citation>
    <scope>NUCLEOTIDE SEQUENCE [LARGE SCALE GENOMIC DNA]</scope>
    <source>
        <strain evidence="11 12">2039</strain>
    </source>
</reference>
<evidence type="ECO:0000256" key="5">
    <source>
        <dbReference type="ARBA" id="ARBA00022679"/>
    </source>
</evidence>
<dbReference type="EC" id="2.1.1.63" evidence="3"/>
<dbReference type="FunFam" id="1.10.10.10:FF:000214">
    <property type="entry name" value="Methylated-DNA--protein-cysteine methyltransferase"/>
    <property type="match status" value="1"/>
</dbReference>
<comment type="catalytic activity">
    <reaction evidence="8">
        <text>a 6-O-methyl-2'-deoxyguanosine in DNA + L-cysteinyl-[protein] = S-methyl-L-cysteinyl-[protein] + a 2'-deoxyguanosine in DNA</text>
        <dbReference type="Rhea" id="RHEA:24000"/>
        <dbReference type="Rhea" id="RHEA-COMP:10131"/>
        <dbReference type="Rhea" id="RHEA-COMP:10132"/>
        <dbReference type="Rhea" id="RHEA-COMP:11367"/>
        <dbReference type="Rhea" id="RHEA-COMP:11368"/>
        <dbReference type="ChEBI" id="CHEBI:29950"/>
        <dbReference type="ChEBI" id="CHEBI:82612"/>
        <dbReference type="ChEBI" id="CHEBI:85445"/>
        <dbReference type="ChEBI" id="CHEBI:85448"/>
        <dbReference type="EC" id="2.1.1.63"/>
    </reaction>
</comment>
<sequence>MKTTLRHRYLDSPIGTLLLIAGEQGLRYIAFPGEDTTHLDIGTGVTTDPLLDVAATQLGEYFAGSRRSFSLPLEHPGDAGFRHRAQEHLASIPYGQTRTYLQLARELDNPGAVRAVGSACATNPLPIVLPCHRVLRSDGGLGGYRGGVAAKQALLALEAA</sequence>
<evidence type="ECO:0000256" key="8">
    <source>
        <dbReference type="ARBA" id="ARBA00049348"/>
    </source>
</evidence>
<keyword evidence="6" id="KW-0227">DNA damage</keyword>
<dbReference type="PROSITE" id="PS00374">
    <property type="entry name" value="MGMT"/>
    <property type="match status" value="1"/>
</dbReference>
<evidence type="ECO:0000256" key="7">
    <source>
        <dbReference type="ARBA" id="ARBA00023204"/>
    </source>
</evidence>
<evidence type="ECO:0000259" key="9">
    <source>
        <dbReference type="Pfam" id="PF01035"/>
    </source>
</evidence>
<comment type="catalytic activity">
    <reaction evidence="1">
        <text>a 4-O-methyl-thymidine in DNA + L-cysteinyl-[protein] = a thymidine in DNA + S-methyl-L-cysteinyl-[protein]</text>
        <dbReference type="Rhea" id="RHEA:53428"/>
        <dbReference type="Rhea" id="RHEA-COMP:10131"/>
        <dbReference type="Rhea" id="RHEA-COMP:10132"/>
        <dbReference type="Rhea" id="RHEA-COMP:13555"/>
        <dbReference type="Rhea" id="RHEA-COMP:13556"/>
        <dbReference type="ChEBI" id="CHEBI:29950"/>
        <dbReference type="ChEBI" id="CHEBI:82612"/>
        <dbReference type="ChEBI" id="CHEBI:137386"/>
        <dbReference type="ChEBI" id="CHEBI:137387"/>
        <dbReference type="EC" id="2.1.1.63"/>
    </reaction>
</comment>
<dbReference type="EMBL" id="CP046455">
    <property type="protein sequence ID" value="QGU06775.1"/>
    <property type="molecule type" value="Genomic_DNA"/>
</dbReference>
<dbReference type="InterPro" id="IPR014048">
    <property type="entry name" value="MethylDNA_cys_MeTrfase_DNA-bd"/>
</dbReference>
<feature type="domain" description="Methylguanine DNA methyltransferase ribonuclease-like" evidence="10">
    <location>
        <begin position="6"/>
        <end position="74"/>
    </location>
</feature>
<dbReference type="AlphaFoldDB" id="A0A6B8W640"/>
<dbReference type="PANTHER" id="PTHR10815">
    <property type="entry name" value="METHYLATED-DNA--PROTEIN-CYSTEINE METHYLTRANSFERASE"/>
    <property type="match status" value="1"/>
</dbReference>
<evidence type="ECO:0000256" key="3">
    <source>
        <dbReference type="ARBA" id="ARBA00011918"/>
    </source>
</evidence>
<dbReference type="Pfam" id="PF02870">
    <property type="entry name" value="Methyltransf_1N"/>
    <property type="match status" value="1"/>
</dbReference>
<dbReference type="InterPro" id="IPR008332">
    <property type="entry name" value="MethylG_MeTrfase_N"/>
</dbReference>
<dbReference type="Gene3D" id="3.30.160.70">
    <property type="entry name" value="Methylated DNA-protein cysteine methyltransferase domain"/>
    <property type="match status" value="1"/>
</dbReference>
<evidence type="ECO:0000256" key="1">
    <source>
        <dbReference type="ARBA" id="ARBA00001286"/>
    </source>
</evidence>
<evidence type="ECO:0000259" key="10">
    <source>
        <dbReference type="Pfam" id="PF02870"/>
    </source>
</evidence>
<proteinExistence type="inferred from homology"/>
<dbReference type="PANTHER" id="PTHR10815:SF5">
    <property type="entry name" value="METHYLATED-DNA--PROTEIN-CYSTEINE METHYLTRANSFERASE"/>
    <property type="match status" value="1"/>
</dbReference>
<comment type="similarity">
    <text evidence="2">Belongs to the MGMT family.</text>
</comment>
<protein>
    <recommendedName>
        <fullName evidence="3">methylated-DNA--[protein]-cysteine S-methyltransferase</fullName>
        <ecNumber evidence="3">2.1.1.63</ecNumber>
    </recommendedName>
</protein>
<evidence type="ECO:0000313" key="12">
    <source>
        <dbReference type="Proteomes" id="UP000424462"/>
    </source>
</evidence>
<keyword evidence="4 11" id="KW-0489">Methyltransferase</keyword>
<dbReference type="InterPro" id="IPR036217">
    <property type="entry name" value="MethylDNA_cys_MeTrfase_DNAb"/>
</dbReference>
<dbReference type="CDD" id="cd06445">
    <property type="entry name" value="ATase"/>
    <property type="match status" value="1"/>
</dbReference>
<dbReference type="Pfam" id="PF01035">
    <property type="entry name" value="DNA_binding_1"/>
    <property type="match status" value="1"/>
</dbReference>
<dbReference type="InterPro" id="IPR036388">
    <property type="entry name" value="WH-like_DNA-bd_sf"/>
</dbReference>
<dbReference type="InterPro" id="IPR001497">
    <property type="entry name" value="MethylDNA_cys_MeTrfase_AS"/>
</dbReference>
<evidence type="ECO:0000256" key="6">
    <source>
        <dbReference type="ARBA" id="ARBA00022763"/>
    </source>
</evidence>
<dbReference type="KEGG" id="cok:COCCU_04135"/>
<feature type="domain" description="Methylated-DNA-[protein]-cysteine S-methyltransferase DNA binding" evidence="9">
    <location>
        <begin position="81"/>
        <end position="159"/>
    </location>
</feature>
<dbReference type="GO" id="GO:0006281">
    <property type="term" value="P:DNA repair"/>
    <property type="evidence" value="ECO:0007669"/>
    <property type="project" value="UniProtKB-KW"/>
</dbReference>
<dbReference type="GO" id="GO:0032259">
    <property type="term" value="P:methylation"/>
    <property type="evidence" value="ECO:0007669"/>
    <property type="project" value="UniProtKB-KW"/>
</dbReference>
<dbReference type="SUPFAM" id="SSF46767">
    <property type="entry name" value="Methylated DNA-protein cysteine methyltransferase, C-terminal domain"/>
    <property type="match status" value="1"/>
</dbReference>
<dbReference type="GO" id="GO:0003908">
    <property type="term" value="F:methylated-DNA-[protein]-cysteine S-methyltransferase activity"/>
    <property type="evidence" value="ECO:0007669"/>
    <property type="project" value="UniProtKB-EC"/>
</dbReference>
<evidence type="ECO:0000256" key="2">
    <source>
        <dbReference type="ARBA" id="ARBA00008711"/>
    </source>
</evidence>
<evidence type="ECO:0000256" key="4">
    <source>
        <dbReference type="ARBA" id="ARBA00022603"/>
    </source>
</evidence>
<organism evidence="11 12">
    <name type="scientific">Corynebacterium occultum</name>
    <dbReference type="NCBI Taxonomy" id="2675219"/>
    <lineage>
        <taxon>Bacteria</taxon>
        <taxon>Bacillati</taxon>
        <taxon>Actinomycetota</taxon>
        <taxon>Actinomycetes</taxon>
        <taxon>Mycobacteriales</taxon>
        <taxon>Corynebacteriaceae</taxon>
        <taxon>Corynebacterium</taxon>
    </lineage>
</organism>
<dbReference type="NCBIfam" id="TIGR00589">
    <property type="entry name" value="ogt"/>
    <property type="match status" value="1"/>
</dbReference>
<dbReference type="Gene3D" id="1.10.10.10">
    <property type="entry name" value="Winged helix-like DNA-binding domain superfamily/Winged helix DNA-binding domain"/>
    <property type="match status" value="1"/>
</dbReference>
<dbReference type="RefSeq" id="WP_156230351.1">
    <property type="nucleotide sequence ID" value="NZ_CP046455.1"/>
</dbReference>
<accession>A0A6B8W640</accession>
<keyword evidence="5 11" id="KW-0808">Transferase</keyword>
<dbReference type="Proteomes" id="UP000424462">
    <property type="component" value="Chromosome"/>
</dbReference>